<dbReference type="KEGG" id="hat:RC74_09480"/>
<keyword evidence="1" id="KW-0808">Transferase</keyword>
<evidence type="ECO:0000256" key="2">
    <source>
        <dbReference type="ARBA" id="ARBA00023315"/>
    </source>
</evidence>
<evidence type="ECO:0000256" key="1">
    <source>
        <dbReference type="ARBA" id="ARBA00022679"/>
    </source>
</evidence>
<dbReference type="CDD" id="cd04301">
    <property type="entry name" value="NAT_SF"/>
    <property type="match status" value="1"/>
</dbReference>
<dbReference type="Pfam" id="PF00583">
    <property type="entry name" value="Acetyltransf_1"/>
    <property type="match status" value="1"/>
</dbReference>
<accession>A0A126UZY7</accession>
<dbReference type="PANTHER" id="PTHR43877">
    <property type="entry name" value="AMINOALKYLPHOSPHONATE N-ACETYLTRANSFERASE-RELATED-RELATED"/>
    <property type="match status" value="1"/>
</dbReference>
<evidence type="ECO:0000313" key="5">
    <source>
        <dbReference type="Proteomes" id="UP000070371"/>
    </source>
</evidence>
<dbReference type="SUPFAM" id="SSF55729">
    <property type="entry name" value="Acyl-CoA N-acyltransferases (Nat)"/>
    <property type="match status" value="1"/>
</dbReference>
<dbReference type="OrthoDB" id="9804026at2"/>
<sequence>MPPPQRTRRRCSLTSLKTPQALAALHARSFTSPRPWSADEFASLLCQKLVFLVTVPSGFALGRAIAGEAELLTIAVAPNARRMGAGRTLMDLFENEAIARESTESFLEVAEDNLAALSLYRGVGYRESGLRRGYYRSQSGTILDAQVFRKTIGA</sequence>
<gene>
    <name evidence="4" type="ORF">RC74_09480</name>
</gene>
<dbReference type="Proteomes" id="UP000070371">
    <property type="component" value="Chromosome"/>
</dbReference>
<dbReference type="InterPro" id="IPR000182">
    <property type="entry name" value="GNAT_dom"/>
</dbReference>
<dbReference type="AlphaFoldDB" id="A0A126UZY7"/>
<dbReference type="InterPro" id="IPR016181">
    <property type="entry name" value="Acyl_CoA_acyltransferase"/>
</dbReference>
<dbReference type="STRING" id="1579316.RC74_09480"/>
<dbReference type="InterPro" id="IPR050832">
    <property type="entry name" value="Bact_Acetyltransf"/>
</dbReference>
<dbReference type="GO" id="GO:0016747">
    <property type="term" value="F:acyltransferase activity, transferring groups other than amino-acyl groups"/>
    <property type="evidence" value="ECO:0007669"/>
    <property type="project" value="InterPro"/>
</dbReference>
<feature type="domain" description="N-acetyltransferase" evidence="3">
    <location>
        <begin position="9"/>
        <end position="153"/>
    </location>
</feature>
<protein>
    <recommendedName>
        <fullName evidence="3">N-acetyltransferase domain-containing protein</fullName>
    </recommendedName>
</protein>
<proteinExistence type="predicted"/>
<dbReference type="EMBL" id="CP014327">
    <property type="protein sequence ID" value="AML51457.1"/>
    <property type="molecule type" value="Genomic_DNA"/>
</dbReference>
<evidence type="ECO:0000313" key="4">
    <source>
        <dbReference type="EMBL" id="AML51457.1"/>
    </source>
</evidence>
<evidence type="ECO:0000259" key="3">
    <source>
        <dbReference type="PROSITE" id="PS51186"/>
    </source>
</evidence>
<keyword evidence="2" id="KW-0012">Acyltransferase</keyword>
<keyword evidence="5" id="KW-1185">Reference proteome</keyword>
<organism evidence="4 5">
    <name type="scientific">Falsihalocynthiibacter arcticus</name>
    <dbReference type="NCBI Taxonomy" id="1579316"/>
    <lineage>
        <taxon>Bacteria</taxon>
        <taxon>Pseudomonadati</taxon>
        <taxon>Pseudomonadota</taxon>
        <taxon>Alphaproteobacteria</taxon>
        <taxon>Rhodobacterales</taxon>
        <taxon>Roseobacteraceae</taxon>
        <taxon>Falsihalocynthiibacter</taxon>
    </lineage>
</organism>
<dbReference type="Gene3D" id="3.40.630.30">
    <property type="match status" value="1"/>
</dbReference>
<name>A0A126UZY7_9RHOB</name>
<dbReference type="PROSITE" id="PS51186">
    <property type="entry name" value="GNAT"/>
    <property type="match status" value="1"/>
</dbReference>
<reference evidence="4 5" key="1">
    <citation type="submission" date="2016-02" db="EMBL/GenBank/DDBJ databases">
        <title>Complete genome sequence of Halocynthiibacter arcticus PAMC 20958t from arctic marine sediment.</title>
        <authorList>
            <person name="Lee Y.M."/>
            <person name="Baek K."/>
            <person name="Lee H.K."/>
            <person name="Shin S.C."/>
        </authorList>
    </citation>
    <scope>NUCLEOTIDE SEQUENCE [LARGE SCALE GENOMIC DNA]</scope>
    <source>
        <strain evidence="4">PAMC 20958</strain>
    </source>
</reference>
<dbReference type="PANTHER" id="PTHR43877:SF2">
    <property type="entry name" value="AMINOALKYLPHOSPHONATE N-ACETYLTRANSFERASE-RELATED"/>
    <property type="match status" value="1"/>
</dbReference>